<dbReference type="EC" id="2.7.13.3" evidence="3"/>
<evidence type="ECO:0000313" key="19">
    <source>
        <dbReference type="Proteomes" id="UP001156903"/>
    </source>
</evidence>
<dbReference type="SUPFAM" id="SSF52172">
    <property type="entry name" value="CheY-like"/>
    <property type="match status" value="1"/>
</dbReference>
<keyword evidence="10" id="KW-0902">Two-component regulatory system</keyword>
<dbReference type="InterPro" id="IPR011006">
    <property type="entry name" value="CheY-like_superfamily"/>
</dbReference>
<dbReference type="SMART" id="SM00387">
    <property type="entry name" value="HATPase_c"/>
    <property type="match status" value="1"/>
</dbReference>
<dbReference type="SUPFAM" id="SSF55785">
    <property type="entry name" value="PYP-like sensor domain (PAS domain)"/>
    <property type="match status" value="1"/>
</dbReference>
<dbReference type="InterPro" id="IPR003661">
    <property type="entry name" value="HisK_dim/P_dom"/>
</dbReference>
<comment type="caution">
    <text evidence="18">The sequence shown here is derived from an EMBL/GenBank/DDBJ whole genome shotgun (WGS) entry which is preliminary data.</text>
</comment>
<dbReference type="Proteomes" id="UP001156903">
    <property type="component" value="Unassembled WGS sequence"/>
</dbReference>
<dbReference type="EMBL" id="BSPB01000009">
    <property type="protein sequence ID" value="GLS14210.1"/>
    <property type="molecule type" value="Genomic_DNA"/>
</dbReference>
<protein>
    <recommendedName>
        <fullName evidence="3">histidine kinase</fullName>
        <ecNumber evidence="3">2.7.13.3</ecNumber>
    </recommendedName>
</protein>
<dbReference type="Pfam" id="PF02518">
    <property type="entry name" value="HATPase_c"/>
    <property type="match status" value="1"/>
</dbReference>
<proteinExistence type="predicted"/>
<evidence type="ECO:0000259" key="15">
    <source>
        <dbReference type="PROSITE" id="PS50109"/>
    </source>
</evidence>
<evidence type="ECO:0000256" key="3">
    <source>
        <dbReference type="ARBA" id="ARBA00012438"/>
    </source>
</evidence>
<evidence type="ECO:0000256" key="5">
    <source>
        <dbReference type="ARBA" id="ARBA00022553"/>
    </source>
</evidence>
<dbReference type="Gene3D" id="1.20.120.160">
    <property type="entry name" value="HPT domain"/>
    <property type="match status" value="1"/>
</dbReference>
<name>A0ABQ6C2U6_9BURK</name>
<reference evidence="19" key="1">
    <citation type="journal article" date="2019" name="Int. J. Syst. Evol. Microbiol.">
        <title>The Global Catalogue of Microorganisms (GCM) 10K type strain sequencing project: providing services to taxonomists for standard genome sequencing and annotation.</title>
        <authorList>
            <consortium name="The Broad Institute Genomics Platform"/>
            <consortium name="The Broad Institute Genome Sequencing Center for Infectious Disease"/>
            <person name="Wu L."/>
            <person name="Ma J."/>
        </authorList>
    </citation>
    <scope>NUCLEOTIDE SEQUENCE [LARGE SCALE GENOMIC DNA]</scope>
    <source>
        <strain evidence="19">NBRC 109341</strain>
    </source>
</reference>
<evidence type="ECO:0000256" key="11">
    <source>
        <dbReference type="ARBA" id="ARBA00023136"/>
    </source>
</evidence>
<keyword evidence="11" id="KW-0472">Membrane</keyword>
<dbReference type="CDD" id="cd00082">
    <property type="entry name" value="HisKA"/>
    <property type="match status" value="1"/>
</dbReference>
<organism evidence="18 19">
    <name type="scientific">Hydrogenophaga electricum</name>
    <dbReference type="NCBI Taxonomy" id="1230953"/>
    <lineage>
        <taxon>Bacteria</taxon>
        <taxon>Pseudomonadati</taxon>
        <taxon>Pseudomonadota</taxon>
        <taxon>Betaproteobacteria</taxon>
        <taxon>Burkholderiales</taxon>
        <taxon>Comamonadaceae</taxon>
        <taxon>Hydrogenophaga</taxon>
    </lineage>
</organism>
<dbReference type="Pfam" id="PF00072">
    <property type="entry name" value="Response_reg"/>
    <property type="match status" value="1"/>
</dbReference>
<dbReference type="InterPro" id="IPR005467">
    <property type="entry name" value="His_kinase_dom"/>
</dbReference>
<evidence type="ECO:0000313" key="18">
    <source>
        <dbReference type="EMBL" id="GLS14210.1"/>
    </source>
</evidence>
<evidence type="ECO:0000256" key="6">
    <source>
        <dbReference type="ARBA" id="ARBA00022692"/>
    </source>
</evidence>
<feature type="domain" description="Response regulatory" evidence="16">
    <location>
        <begin position="451"/>
        <end position="570"/>
    </location>
</feature>
<dbReference type="InterPro" id="IPR013655">
    <property type="entry name" value="PAS_fold_3"/>
</dbReference>
<dbReference type="CDD" id="cd00130">
    <property type="entry name" value="PAS"/>
    <property type="match status" value="1"/>
</dbReference>
<keyword evidence="5 13" id="KW-0597">Phosphoprotein</keyword>
<evidence type="ECO:0000256" key="7">
    <source>
        <dbReference type="ARBA" id="ARBA00022741"/>
    </source>
</evidence>
<keyword evidence="9" id="KW-1133">Transmembrane helix</keyword>
<dbReference type="SMART" id="SM00448">
    <property type="entry name" value="REC"/>
    <property type="match status" value="1"/>
</dbReference>
<evidence type="ECO:0000256" key="9">
    <source>
        <dbReference type="ARBA" id="ARBA00022989"/>
    </source>
</evidence>
<dbReference type="InterPro" id="IPR003594">
    <property type="entry name" value="HATPase_dom"/>
</dbReference>
<accession>A0ABQ6C2U6</accession>
<evidence type="ECO:0000256" key="14">
    <source>
        <dbReference type="SAM" id="Coils"/>
    </source>
</evidence>
<dbReference type="PANTHER" id="PTHR45339">
    <property type="entry name" value="HYBRID SIGNAL TRANSDUCTION HISTIDINE KINASE J"/>
    <property type="match status" value="1"/>
</dbReference>
<dbReference type="Pfam" id="PF01627">
    <property type="entry name" value="Hpt"/>
    <property type="match status" value="1"/>
</dbReference>
<feature type="modified residue" description="4-aspartylphosphate" evidence="13">
    <location>
        <position position="500"/>
    </location>
</feature>
<dbReference type="InterPro" id="IPR035965">
    <property type="entry name" value="PAS-like_dom_sf"/>
</dbReference>
<dbReference type="Pfam" id="PF08447">
    <property type="entry name" value="PAS_3"/>
    <property type="match status" value="1"/>
</dbReference>
<keyword evidence="19" id="KW-1185">Reference proteome</keyword>
<dbReference type="SUPFAM" id="SSF47226">
    <property type="entry name" value="Histidine-containing phosphotransfer domain, HPT domain"/>
    <property type="match status" value="1"/>
</dbReference>
<comment type="subcellular location">
    <subcellularLocation>
        <location evidence="2">Cell membrane</location>
        <topology evidence="2">Multi-pass membrane protein</topology>
    </subcellularLocation>
</comment>
<dbReference type="CDD" id="cd16922">
    <property type="entry name" value="HATPase_EvgS-ArcB-TorS-like"/>
    <property type="match status" value="1"/>
</dbReference>
<gene>
    <name evidence="18" type="ORF">GCM10007935_16410</name>
</gene>
<dbReference type="PRINTS" id="PR00344">
    <property type="entry name" value="BCTRLSENSOR"/>
</dbReference>
<dbReference type="InterPro" id="IPR008207">
    <property type="entry name" value="Sig_transdc_His_kin_Hpt_dom"/>
</dbReference>
<dbReference type="InterPro" id="IPR004358">
    <property type="entry name" value="Sig_transdc_His_kin-like_C"/>
</dbReference>
<feature type="domain" description="HPt" evidence="17">
    <location>
        <begin position="611"/>
        <end position="704"/>
    </location>
</feature>
<keyword evidence="14" id="KW-0175">Coiled coil</keyword>
<evidence type="ECO:0000256" key="10">
    <source>
        <dbReference type="ARBA" id="ARBA00023012"/>
    </source>
</evidence>
<dbReference type="SMART" id="SM00388">
    <property type="entry name" value="HisKA"/>
    <property type="match status" value="1"/>
</dbReference>
<evidence type="ECO:0000256" key="1">
    <source>
        <dbReference type="ARBA" id="ARBA00000085"/>
    </source>
</evidence>
<dbReference type="Gene3D" id="1.10.287.130">
    <property type="match status" value="1"/>
</dbReference>
<dbReference type="Pfam" id="PF00512">
    <property type="entry name" value="HisKA"/>
    <property type="match status" value="1"/>
</dbReference>
<comment type="catalytic activity">
    <reaction evidence="1">
        <text>ATP + protein L-histidine = ADP + protein N-phospho-L-histidine.</text>
        <dbReference type="EC" id="2.7.13.3"/>
    </reaction>
</comment>
<dbReference type="PROSITE" id="PS50109">
    <property type="entry name" value="HIS_KIN"/>
    <property type="match status" value="1"/>
</dbReference>
<dbReference type="Gene3D" id="3.30.565.10">
    <property type="entry name" value="Histidine kinase-like ATPase, C-terminal domain"/>
    <property type="match status" value="1"/>
</dbReference>
<dbReference type="InterPro" id="IPR000014">
    <property type="entry name" value="PAS"/>
</dbReference>
<feature type="coiled-coil region" evidence="14">
    <location>
        <begin position="1"/>
        <end position="35"/>
    </location>
</feature>
<dbReference type="PANTHER" id="PTHR45339:SF1">
    <property type="entry name" value="HYBRID SIGNAL TRANSDUCTION HISTIDINE KINASE J"/>
    <property type="match status" value="1"/>
</dbReference>
<dbReference type="SUPFAM" id="SSF55874">
    <property type="entry name" value="ATPase domain of HSP90 chaperone/DNA topoisomerase II/histidine kinase"/>
    <property type="match status" value="1"/>
</dbReference>
<keyword evidence="7" id="KW-0547">Nucleotide-binding</keyword>
<keyword evidence="8" id="KW-0067">ATP-binding</keyword>
<dbReference type="Gene3D" id="3.40.50.2300">
    <property type="match status" value="1"/>
</dbReference>
<evidence type="ECO:0000256" key="4">
    <source>
        <dbReference type="ARBA" id="ARBA00022475"/>
    </source>
</evidence>
<dbReference type="InterPro" id="IPR001789">
    <property type="entry name" value="Sig_transdc_resp-reg_receiver"/>
</dbReference>
<dbReference type="InterPro" id="IPR036890">
    <property type="entry name" value="HATPase_C_sf"/>
</dbReference>
<dbReference type="SUPFAM" id="SSF47384">
    <property type="entry name" value="Homodimeric domain of signal transducing histidine kinase"/>
    <property type="match status" value="1"/>
</dbReference>
<dbReference type="PROSITE" id="PS50110">
    <property type="entry name" value="RESPONSE_REGULATORY"/>
    <property type="match status" value="1"/>
</dbReference>
<feature type="modified residue" description="Phosphohistidine" evidence="12">
    <location>
        <position position="650"/>
    </location>
</feature>
<keyword evidence="4" id="KW-1003">Cell membrane</keyword>
<sequence length="712" mass="77409">MQRALQELRGERERVRQLLAEVDRQNGEIDRLRNSFHHESNSRLLAEEALDETRDRLELAVAAAGLALWDWQLSSSQVFLNSRWGEMIGDLPQGGYWDTDRLLERVHPEDRPRVSAEVRALLAGEVARASAEYRVRTAQGWLWIESHGMVAEHDALGRPLRLMGTHADIRERKRVEAAGEQARALAEQASRAKSEFLANISHEVRTPLNALMGLTRLLMDSPLNAEQTNWLSLMDSSAHALLALLNDVLDLSRIEAGKLMLEDVQFDLAEALEDVGRLYAEQAQAKPLGWSLSMAPDLPPHIHGDPGRLRQVLGNLLSNALKFTPRGGQVRLEADVLHPAEGGPPRLRLRVRDTGVGIAPRHQAQIFEAFTQADASTARRFGGSGLGLAICARLVQLMGGEIAVQSALGQGSCFTVTLPLREAAPADSAPLSAPMELDELAQAGQRFAGLRVLLAEDHPVNELITSQLLRRLGCTVRPAHDGHEAVATWEQGDTDLVLMDVQMPGSNGLEATRRIRLREIETGRPHTPIIAVTANAMNGDRDACLAAGMDGYVPKPVSPQALIRAMDDALLKVQGVRAAAAAPAPAVLGDTPTASADALDLEKLRRRLDGDEATLRQLAEVMRTDLAARLAELYQALQRRDADAAIAHAHGLKGSLGSMTADRGARFAKGLELAARSKDWSLFERALPLMQAEAQKIDAALAALLSARPPAG</sequence>
<dbReference type="InterPro" id="IPR036641">
    <property type="entry name" value="HPT_dom_sf"/>
</dbReference>
<dbReference type="CDD" id="cd17546">
    <property type="entry name" value="REC_hyHK_CKI1_RcsC-like"/>
    <property type="match status" value="1"/>
</dbReference>
<dbReference type="InterPro" id="IPR036097">
    <property type="entry name" value="HisK_dim/P_sf"/>
</dbReference>
<evidence type="ECO:0000256" key="12">
    <source>
        <dbReference type="PROSITE-ProRule" id="PRU00110"/>
    </source>
</evidence>
<feature type="domain" description="Histidine kinase" evidence="15">
    <location>
        <begin position="199"/>
        <end position="422"/>
    </location>
</feature>
<evidence type="ECO:0000256" key="13">
    <source>
        <dbReference type="PROSITE-ProRule" id="PRU00169"/>
    </source>
</evidence>
<evidence type="ECO:0000256" key="2">
    <source>
        <dbReference type="ARBA" id="ARBA00004651"/>
    </source>
</evidence>
<evidence type="ECO:0000256" key="8">
    <source>
        <dbReference type="ARBA" id="ARBA00022840"/>
    </source>
</evidence>
<keyword evidence="6" id="KW-0812">Transmembrane</keyword>
<evidence type="ECO:0000259" key="17">
    <source>
        <dbReference type="PROSITE" id="PS50894"/>
    </source>
</evidence>
<evidence type="ECO:0000259" key="16">
    <source>
        <dbReference type="PROSITE" id="PS50110"/>
    </source>
</evidence>
<dbReference type="Gene3D" id="3.30.450.20">
    <property type="entry name" value="PAS domain"/>
    <property type="match status" value="1"/>
</dbReference>
<dbReference type="PROSITE" id="PS50894">
    <property type="entry name" value="HPT"/>
    <property type="match status" value="1"/>
</dbReference>